<proteinExistence type="predicted"/>
<protein>
    <submittedName>
        <fullName evidence="1">Uncharacterized protein</fullName>
    </submittedName>
</protein>
<name>A0A8R7TDD0_TRIUA</name>
<dbReference type="Proteomes" id="UP000015106">
    <property type="component" value="Chromosome 2"/>
</dbReference>
<dbReference type="EnsemblPlants" id="TuG1812G0200001131.01.T01">
    <property type="protein sequence ID" value="TuG1812G0200001131.01.T01.cds365590"/>
    <property type="gene ID" value="TuG1812G0200001131.01"/>
</dbReference>
<accession>A0A8R7TDD0</accession>
<sequence>MTTTELHLPKARRPSNPEPWIAGRRYVVGGDTSRALHAAPWVRMHVRGCWVACCEAKRVCCSESEPDRRAGWPLHRWSWCRGLEVGGFSMVETAAWNASREAFRSRSMATLLAGISRRRGRLSGARGADGGRNAGG</sequence>
<reference evidence="1" key="2">
    <citation type="submission" date="2018-03" db="EMBL/GenBank/DDBJ databases">
        <title>The Triticum urartu genome reveals the dynamic nature of wheat genome evolution.</title>
        <authorList>
            <person name="Ling H."/>
            <person name="Ma B."/>
            <person name="Shi X."/>
            <person name="Liu H."/>
            <person name="Dong L."/>
            <person name="Sun H."/>
            <person name="Cao Y."/>
            <person name="Gao Q."/>
            <person name="Zheng S."/>
            <person name="Li Y."/>
            <person name="Yu Y."/>
            <person name="Du H."/>
            <person name="Qi M."/>
            <person name="Li Y."/>
            <person name="Yu H."/>
            <person name="Cui Y."/>
            <person name="Wang N."/>
            <person name="Chen C."/>
            <person name="Wu H."/>
            <person name="Zhao Y."/>
            <person name="Zhang J."/>
            <person name="Li Y."/>
            <person name="Zhou W."/>
            <person name="Zhang B."/>
            <person name="Hu W."/>
            <person name="Eijk M."/>
            <person name="Tang J."/>
            <person name="Witsenboer H."/>
            <person name="Zhao S."/>
            <person name="Li Z."/>
            <person name="Zhang A."/>
            <person name="Wang D."/>
            <person name="Liang C."/>
        </authorList>
    </citation>
    <scope>NUCLEOTIDE SEQUENCE [LARGE SCALE GENOMIC DNA]</scope>
    <source>
        <strain evidence="1">cv. G1812</strain>
    </source>
</reference>
<evidence type="ECO:0000313" key="1">
    <source>
        <dbReference type="EnsemblPlants" id="TuG1812G0200001131.01.T01.cds365590"/>
    </source>
</evidence>
<evidence type="ECO:0000313" key="2">
    <source>
        <dbReference type="Proteomes" id="UP000015106"/>
    </source>
</evidence>
<reference evidence="1" key="3">
    <citation type="submission" date="2022-06" db="UniProtKB">
        <authorList>
            <consortium name="EnsemblPlants"/>
        </authorList>
    </citation>
    <scope>IDENTIFICATION</scope>
</reference>
<dbReference type="Gramene" id="TuG1812G0200001131.01.T01">
    <property type="protein sequence ID" value="TuG1812G0200001131.01.T01.cds365590"/>
    <property type="gene ID" value="TuG1812G0200001131.01"/>
</dbReference>
<dbReference type="AlphaFoldDB" id="A0A8R7TDD0"/>
<keyword evidence="2" id="KW-1185">Reference proteome</keyword>
<organism evidence="1 2">
    <name type="scientific">Triticum urartu</name>
    <name type="common">Red wild einkorn</name>
    <name type="synonym">Crithodium urartu</name>
    <dbReference type="NCBI Taxonomy" id="4572"/>
    <lineage>
        <taxon>Eukaryota</taxon>
        <taxon>Viridiplantae</taxon>
        <taxon>Streptophyta</taxon>
        <taxon>Embryophyta</taxon>
        <taxon>Tracheophyta</taxon>
        <taxon>Spermatophyta</taxon>
        <taxon>Magnoliopsida</taxon>
        <taxon>Liliopsida</taxon>
        <taxon>Poales</taxon>
        <taxon>Poaceae</taxon>
        <taxon>BOP clade</taxon>
        <taxon>Pooideae</taxon>
        <taxon>Triticodae</taxon>
        <taxon>Triticeae</taxon>
        <taxon>Triticinae</taxon>
        <taxon>Triticum</taxon>
    </lineage>
</organism>
<reference evidence="2" key="1">
    <citation type="journal article" date="2013" name="Nature">
        <title>Draft genome of the wheat A-genome progenitor Triticum urartu.</title>
        <authorList>
            <person name="Ling H.Q."/>
            <person name="Zhao S."/>
            <person name="Liu D."/>
            <person name="Wang J."/>
            <person name="Sun H."/>
            <person name="Zhang C."/>
            <person name="Fan H."/>
            <person name="Li D."/>
            <person name="Dong L."/>
            <person name="Tao Y."/>
            <person name="Gao C."/>
            <person name="Wu H."/>
            <person name="Li Y."/>
            <person name="Cui Y."/>
            <person name="Guo X."/>
            <person name="Zheng S."/>
            <person name="Wang B."/>
            <person name="Yu K."/>
            <person name="Liang Q."/>
            <person name="Yang W."/>
            <person name="Lou X."/>
            <person name="Chen J."/>
            <person name="Feng M."/>
            <person name="Jian J."/>
            <person name="Zhang X."/>
            <person name="Luo G."/>
            <person name="Jiang Y."/>
            <person name="Liu J."/>
            <person name="Wang Z."/>
            <person name="Sha Y."/>
            <person name="Zhang B."/>
            <person name="Wu H."/>
            <person name="Tang D."/>
            <person name="Shen Q."/>
            <person name="Xue P."/>
            <person name="Zou S."/>
            <person name="Wang X."/>
            <person name="Liu X."/>
            <person name="Wang F."/>
            <person name="Yang Y."/>
            <person name="An X."/>
            <person name="Dong Z."/>
            <person name="Zhang K."/>
            <person name="Zhang X."/>
            <person name="Luo M.C."/>
            <person name="Dvorak J."/>
            <person name="Tong Y."/>
            <person name="Wang J."/>
            <person name="Yang H."/>
            <person name="Li Z."/>
            <person name="Wang D."/>
            <person name="Zhang A."/>
            <person name="Wang J."/>
        </authorList>
    </citation>
    <scope>NUCLEOTIDE SEQUENCE</scope>
    <source>
        <strain evidence="2">cv. G1812</strain>
    </source>
</reference>